<proteinExistence type="predicted"/>
<protein>
    <submittedName>
        <fullName evidence="2">Uncharacterized protein</fullName>
    </submittedName>
</protein>
<accession>A0A449B544</accession>
<evidence type="ECO:0000256" key="1">
    <source>
        <dbReference type="SAM" id="Phobius"/>
    </source>
</evidence>
<evidence type="ECO:0000313" key="2">
    <source>
        <dbReference type="EMBL" id="VEU75723.1"/>
    </source>
</evidence>
<name>A0A449B544_9BACT</name>
<feature type="transmembrane region" description="Helical" evidence="1">
    <location>
        <begin position="443"/>
        <end position="464"/>
    </location>
</feature>
<feature type="transmembrane region" description="Helical" evidence="1">
    <location>
        <begin position="235"/>
        <end position="261"/>
    </location>
</feature>
<keyword evidence="1" id="KW-1133">Transmembrane helix</keyword>
<organism evidence="2 3">
    <name type="scientific">Mycoplasmopsis maculosa</name>
    <dbReference type="NCBI Taxonomy" id="114885"/>
    <lineage>
        <taxon>Bacteria</taxon>
        <taxon>Bacillati</taxon>
        <taxon>Mycoplasmatota</taxon>
        <taxon>Mycoplasmoidales</taxon>
        <taxon>Metamycoplasmataceae</taxon>
        <taxon>Mycoplasmopsis</taxon>
    </lineage>
</organism>
<dbReference type="OrthoDB" id="401427at2"/>
<sequence length="483" mass="56402">MSLKLQEQKIVNFEELQIKQRKNILYLVFKYLLIVFFGISLTTILLMSPLTIFANKILKFNSLQFFLNYTDSSQKTLSFLIIYKIILLLFILFYSVFINYNNLLMYKQNIKVYIPLYITYFSLSIISIGLIFGYFTKESSEMLNLIYILVPLFLIRLYDLTLRYSIGKKQDPTLYKSLKPLLLTLISKGILFLISITIFVIWPLSSPGLFNDYTIKNTFYTTIREIFEVNNFKNFMIIISSFVFLGILLLGNFSYSIIYLMNKKVKPESFKHFIHMSLVTLSSSLIWFIRTIFYKTKTVDIINNPINQNYFYLFLILFIVLIFIGFIFIIKKIKNNLKASLISLIVLGVEQLLFWSVYFITILVNNSATVNMINLSIIILFSLISYVIFFTKYKSLNNISSLFFITNFVIMSVTLSIFGFNQLFLVPENYNLIFYTINSNLSITQIVTAVQLASIICYLVYLLIKMIIILSTITKLSENIKGV</sequence>
<feature type="transmembrane region" description="Helical" evidence="1">
    <location>
        <begin position="31"/>
        <end position="57"/>
    </location>
</feature>
<feature type="transmembrane region" description="Helical" evidence="1">
    <location>
        <begin position="181"/>
        <end position="202"/>
    </location>
</feature>
<dbReference type="RefSeq" id="WP_129647064.1">
    <property type="nucleotide sequence ID" value="NZ_LR215037.1"/>
</dbReference>
<feature type="transmembrane region" description="Helical" evidence="1">
    <location>
        <begin position="370"/>
        <end position="390"/>
    </location>
</feature>
<dbReference type="NCBIfam" id="NF045937">
    <property type="entry name" value="MSC_0624_12TM"/>
    <property type="match status" value="1"/>
</dbReference>
<evidence type="ECO:0000313" key="3">
    <source>
        <dbReference type="Proteomes" id="UP000290243"/>
    </source>
</evidence>
<dbReference type="KEGG" id="mmau:NCTC10168_00657"/>
<feature type="transmembrane region" description="Helical" evidence="1">
    <location>
        <begin position="341"/>
        <end position="364"/>
    </location>
</feature>
<feature type="transmembrane region" description="Helical" evidence="1">
    <location>
        <begin position="402"/>
        <end position="423"/>
    </location>
</feature>
<dbReference type="Proteomes" id="UP000290243">
    <property type="component" value="Chromosome"/>
</dbReference>
<gene>
    <name evidence="2" type="ORF">NCTC10168_00657</name>
</gene>
<feature type="transmembrane region" description="Helical" evidence="1">
    <location>
        <begin position="310"/>
        <end position="329"/>
    </location>
</feature>
<dbReference type="EMBL" id="LR215037">
    <property type="protein sequence ID" value="VEU75723.1"/>
    <property type="molecule type" value="Genomic_DNA"/>
</dbReference>
<feature type="transmembrane region" description="Helical" evidence="1">
    <location>
        <begin position="112"/>
        <end position="136"/>
    </location>
</feature>
<keyword evidence="3" id="KW-1185">Reference proteome</keyword>
<dbReference type="AlphaFoldDB" id="A0A449B544"/>
<feature type="transmembrane region" description="Helical" evidence="1">
    <location>
        <begin position="142"/>
        <end position="160"/>
    </location>
</feature>
<keyword evidence="1" id="KW-0812">Transmembrane</keyword>
<feature type="transmembrane region" description="Helical" evidence="1">
    <location>
        <begin position="273"/>
        <end position="290"/>
    </location>
</feature>
<reference evidence="2 3" key="1">
    <citation type="submission" date="2019-01" db="EMBL/GenBank/DDBJ databases">
        <authorList>
            <consortium name="Pathogen Informatics"/>
        </authorList>
    </citation>
    <scope>NUCLEOTIDE SEQUENCE [LARGE SCALE GENOMIC DNA]</scope>
    <source>
        <strain evidence="2 3">NCTC10168</strain>
    </source>
</reference>
<keyword evidence="1" id="KW-0472">Membrane</keyword>
<feature type="transmembrane region" description="Helical" evidence="1">
    <location>
        <begin position="77"/>
        <end position="100"/>
    </location>
</feature>